<feature type="binding site" evidence="4">
    <location>
        <begin position="623"/>
        <end position="625"/>
    </location>
    <ligand>
        <name>FAD</name>
        <dbReference type="ChEBI" id="CHEBI:57692"/>
    </ligand>
</feature>
<dbReference type="GO" id="GO:0071949">
    <property type="term" value="F:FAD binding"/>
    <property type="evidence" value="ECO:0007669"/>
    <property type="project" value="TreeGrafter"/>
</dbReference>
<comment type="cofactor">
    <cofactor evidence="4">
        <name>FAD</name>
        <dbReference type="ChEBI" id="CHEBI:57692"/>
    </cofactor>
    <text evidence="4">Binds 1 FAD per subunit.</text>
</comment>
<dbReference type="InterPro" id="IPR036155">
    <property type="entry name" value="Crypto/Photolyase_N_sf"/>
</dbReference>
<dbReference type="Gene3D" id="3.40.50.620">
    <property type="entry name" value="HUPs"/>
    <property type="match status" value="1"/>
</dbReference>
<feature type="signal peptide" evidence="6">
    <location>
        <begin position="1"/>
        <end position="24"/>
    </location>
</feature>
<dbReference type="Pfam" id="PF03441">
    <property type="entry name" value="FAD_binding_7"/>
    <property type="match status" value="1"/>
</dbReference>
<dbReference type="InterPro" id="IPR005101">
    <property type="entry name" value="Cryptochr/Photolyase_FAD-bd"/>
</dbReference>
<feature type="binding site" evidence="4">
    <location>
        <begin position="461"/>
        <end position="465"/>
    </location>
    <ligand>
        <name>FAD</name>
        <dbReference type="ChEBI" id="CHEBI:57692"/>
    </ligand>
</feature>
<reference evidence="8 9" key="1">
    <citation type="submission" date="2019-05" db="EMBL/GenBank/DDBJ databases">
        <title>Emergence of the Ug99 lineage of the wheat stem rust pathogen through somatic hybridization.</title>
        <authorList>
            <person name="Li F."/>
            <person name="Upadhyaya N.M."/>
            <person name="Sperschneider J."/>
            <person name="Matny O."/>
            <person name="Nguyen-Phuc H."/>
            <person name="Mago R."/>
            <person name="Raley C."/>
            <person name="Miller M.E."/>
            <person name="Silverstein K.A.T."/>
            <person name="Henningsen E."/>
            <person name="Hirsch C.D."/>
            <person name="Visser B."/>
            <person name="Pretorius Z.A."/>
            <person name="Steffenson B.J."/>
            <person name="Schwessinger B."/>
            <person name="Dodds P.N."/>
            <person name="Figueroa M."/>
        </authorList>
    </citation>
    <scope>NUCLEOTIDE SEQUENCE [LARGE SCALE GENOMIC DNA]</scope>
    <source>
        <strain evidence="8 9">Ug99</strain>
    </source>
</reference>
<feature type="compositionally biased region" description="Low complexity" evidence="5">
    <location>
        <begin position="736"/>
        <end position="753"/>
    </location>
</feature>
<dbReference type="Gene3D" id="1.10.579.10">
    <property type="entry name" value="DNA Cyclobutane Dipyrimidine Photolyase, subunit A, domain 3"/>
    <property type="match status" value="1"/>
</dbReference>
<keyword evidence="2 4" id="KW-0285">Flavoprotein</keyword>
<dbReference type="PROSITE" id="PS51645">
    <property type="entry name" value="PHR_CRY_ALPHA_BETA"/>
    <property type="match status" value="1"/>
</dbReference>
<evidence type="ECO:0000256" key="1">
    <source>
        <dbReference type="ARBA" id="ARBA00005862"/>
    </source>
</evidence>
<feature type="region of interest" description="Disordered" evidence="5">
    <location>
        <begin position="334"/>
        <end position="356"/>
    </location>
</feature>
<dbReference type="PANTHER" id="PTHR11455:SF9">
    <property type="entry name" value="CRYPTOCHROME CIRCADIAN CLOCK 5 ISOFORM X1"/>
    <property type="match status" value="1"/>
</dbReference>
<organism evidence="8 9">
    <name type="scientific">Puccinia graminis f. sp. tritici</name>
    <dbReference type="NCBI Taxonomy" id="56615"/>
    <lineage>
        <taxon>Eukaryota</taxon>
        <taxon>Fungi</taxon>
        <taxon>Dikarya</taxon>
        <taxon>Basidiomycota</taxon>
        <taxon>Pucciniomycotina</taxon>
        <taxon>Pucciniomycetes</taxon>
        <taxon>Pucciniales</taxon>
        <taxon>Pucciniaceae</taxon>
        <taxon>Puccinia</taxon>
    </lineage>
</organism>
<dbReference type="SUPFAM" id="SSF52425">
    <property type="entry name" value="Cryptochrome/photolyase, N-terminal domain"/>
    <property type="match status" value="1"/>
</dbReference>
<dbReference type="InterPro" id="IPR036134">
    <property type="entry name" value="Crypto/Photolyase_FAD-like_sf"/>
</dbReference>
<feature type="binding site" evidence="4">
    <location>
        <begin position="504"/>
        <end position="511"/>
    </location>
    <ligand>
        <name>FAD</name>
        <dbReference type="ChEBI" id="CHEBI:57692"/>
    </ligand>
</feature>
<feature type="compositionally biased region" description="Basic and acidic residues" evidence="5">
    <location>
        <begin position="781"/>
        <end position="805"/>
    </location>
</feature>
<dbReference type="PANTHER" id="PTHR11455">
    <property type="entry name" value="CRYPTOCHROME"/>
    <property type="match status" value="1"/>
</dbReference>
<evidence type="ECO:0000259" key="7">
    <source>
        <dbReference type="PROSITE" id="PS51645"/>
    </source>
</evidence>
<comment type="caution">
    <text evidence="8">The sequence shown here is derived from an EMBL/GenBank/DDBJ whole genome shotgun (WGS) entry which is preliminary data.</text>
</comment>
<evidence type="ECO:0000256" key="3">
    <source>
        <dbReference type="ARBA" id="ARBA00022827"/>
    </source>
</evidence>
<evidence type="ECO:0000313" key="8">
    <source>
        <dbReference type="EMBL" id="KAA1132894.1"/>
    </source>
</evidence>
<comment type="similarity">
    <text evidence="1">Belongs to the DNA photolyase class-1 family.</text>
</comment>
<keyword evidence="6" id="KW-0732">Signal</keyword>
<gene>
    <name evidence="8" type="ORF">PGTUg99_019783</name>
</gene>
<dbReference type="GO" id="GO:0003904">
    <property type="term" value="F:deoxyribodipyrimidine photo-lyase activity"/>
    <property type="evidence" value="ECO:0007669"/>
    <property type="project" value="TreeGrafter"/>
</dbReference>
<evidence type="ECO:0000256" key="6">
    <source>
        <dbReference type="SAM" id="SignalP"/>
    </source>
</evidence>
<protein>
    <recommendedName>
        <fullName evidence="7">Photolyase/cryptochrome alpha/beta domain-containing protein</fullName>
    </recommendedName>
</protein>
<dbReference type="GO" id="GO:0005634">
    <property type="term" value="C:nucleus"/>
    <property type="evidence" value="ECO:0007669"/>
    <property type="project" value="TreeGrafter"/>
</dbReference>
<keyword evidence="3 4" id="KW-0274">FAD</keyword>
<proteinExistence type="inferred from homology"/>
<evidence type="ECO:0000256" key="5">
    <source>
        <dbReference type="SAM" id="MobiDB-lite"/>
    </source>
</evidence>
<dbReference type="GO" id="GO:0005737">
    <property type="term" value="C:cytoplasm"/>
    <property type="evidence" value="ECO:0007669"/>
    <property type="project" value="TreeGrafter"/>
</dbReference>
<dbReference type="GO" id="GO:0032922">
    <property type="term" value="P:circadian regulation of gene expression"/>
    <property type="evidence" value="ECO:0007669"/>
    <property type="project" value="TreeGrafter"/>
</dbReference>
<evidence type="ECO:0000313" key="9">
    <source>
        <dbReference type="Proteomes" id="UP000325313"/>
    </source>
</evidence>
<dbReference type="GO" id="GO:0043153">
    <property type="term" value="P:entrainment of circadian clock by photoperiod"/>
    <property type="evidence" value="ECO:0007669"/>
    <property type="project" value="TreeGrafter"/>
</dbReference>
<accession>A0A5B0S8M7</accession>
<dbReference type="Pfam" id="PF00875">
    <property type="entry name" value="DNA_photolyase"/>
    <property type="match status" value="1"/>
</dbReference>
<dbReference type="InterPro" id="IPR002081">
    <property type="entry name" value="Cryptochrome/DNA_photolyase_1"/>
</dbReference>
<sequence>MRPVLHFVLASKFLLFSAERSLNAWSVFLDRLEETAVGPGGQVCPTWLLAFCKIQPGLTRDVVRCYDQAWCFLFVDKLDEGVVESTVWVSLPDWGVADLGNPPGSKIHHQRIERNLFEPLRFDSKHPIFVRVEFLCGHRERAKRVCRTLIRVANPLLSNRKRRVGRMSAKPIKLLYWFRTDLRLHDSPALMKALELGPVEFYPVWCWDPYYVYNTPVGPNRWQFLLDSMNDLSKSISRINGRSKLFVIRGEPSITLPYIWRQWGITHLAFEEDDDKRHSQPRDQSIIKAAKDAGVEILTSPGHTLYPQEQVMAAAKGNLPASYRGFLSAIEKLGPPSPAHDAPGSLPNPGSTTLDDPLPPEFLEKWKKAWTDRLATEKDVNKKNRVAEDKAYQSPHPLSGPTGQFEIPTMEELGIQPATSHHRGGETVALQKLEEYLKDKEKVLKFEKPKTSPAEFNPASTTTLSAHFKFGTLSSRLFYARLKQLEKENPKIKGSSPPESLIGQLLWRDFFHLQQSQIENYHQIEGNRVCRYFDWRLKDRIRSKDVEADSTEDNQDPEAEKNLRAWIDGMTGFPWIDAIMRQLKTEGWIHHLARHSVACFLTRGHLYISWERGAEVFDDLLIDWDPSLNSGNWMWLSASAYFQQYFRVYSPIQFGKKFDPNGNFIRHFCPELKDFPKQFIYQPWEAPTAVQKKANCVVGKDYPAPIVNEKEARESCLKKMKEGYEKNRYGADPQNTTTTSSSSPAKPKTSPSKTNKRANASQETSKSKGAAKKPAGSGSKRKPDKDIRKSPDGSKQLKLDFKSSE</sequence>
<dbReference type="GO" id="GO:0003677">
    <property type="term" value="F:DNA binding"/>
    <property type="evidence" value="ECO:0007669"/>
    <property type="project" value="TreeGrafter"/>
</dbReference>
<evidence type="ECO:0000256" key="4">
    <source>
        <dbReference type="PIRSR" id="PIRSR602081-1"/>
    </source>
</evidence>
<dbReference type="SUPFAM" id="SSF48173">
    <property type="entry name" value="Cryptochrome/photolyase FAD-binding domain"/>
    <property type="match status" value="1"/>
</dbReference>
<feature type="chain" id="PRO_5023138941" description="Photolyase/cryptochrome alpha/beta domain-containing protein" evidence="6">
    <location>
        <begin position="25"/>
        <end position="805"/>
    </location>
</feature>
<feature type="domain" description="Photolyase/cryptochrome alpha/beta" evidence="7">
    <location>
        <begin position="172"/>
        <end position="305"/>
    </location>
</feature>
<dbReference type="InterPro" id="IPR006050">
    <property type="entry name" value="DNA_photolyase_N"/>
</dbReference>
<dbReference type="InterPro" id="IPR014729">
    <property type="entry name" value="Rossmann-like_a/b/a_fold"/>
</dbReference>
<dbReference type="EMBL" id="VDEP01000075">
    <property type="protein sequence ID" value="KAA1132894.1"/>
    <property type="molecule type" value="Genomic_DNA"/>
</dbReference>
<name>A0A5B0S8M7_PUCGR</name>
<dbReference type="Gene3D" id="1.25.40.80">
    <property type="match status" value="2"/>
</dbReference>
<dbReference type="Proteomes" id="UP000325313">
    <property type="component" value="Unassembled WGS sequence"/>
</dbReference>
<dbReference type="AlphaFoldDB" id="A0A5B0S8M7"/>
<feature type="region of interest" description="Disordered" evidence="5">
    <location>
        <begin position="727"/>
        <end position="805"/>
    </location>
</feature>
<evidence type="ECO:0000256" key="2">
    <source>
        <dbReference type="ARBA" id="ARBA00022630"/>
    </source>
</evidence>